<reference evidence="1 2" key="1">
    <citation type="journal article" date="2020" name="Phytopathology">
        <title>Genome Sequence Resources of Colletotrichum truncatum, C. plurivorum, C. musicola, and C. sojae: Four Species Pathogenic to Soybean (Glycine max).</title>
        <authorList>
            <person name="Rogerio F."/>
            <person name="Boufleur T.R."/>
            <person name="Ciampi-Guillardi M."/>
            <person name="Sukno S.A."/>
            <person name="Thon M.R."/>
            <person name="Massola Junior N.S."/>
            <person name="Baroncelli R."/>
        </authorList>
    </citation>
    <scope>NUCLEOTIDE SEQUENCE [LARGE SCALE GENOMIC DNA]</scope>
    <source>
        <strain evidence="1 2">LFN0009</strain>
    </source>
</reference>
<sequence>MRGRSKDQILPERNTTLKVKFASAAWLVLRRYGLPGTTWRRRSRERRPPGHDVSAVVVRTRGGAAVRPVARFAEKSGLRRTTFSKTGMRRGRAS</sequence>
<protein>
    <submittedName>
        <fullName evidence="1">Uncharacterized protein</fullName>
    </submittedName>
</protein>
<dbReference type="Proteomes" id="UP000652219">
    <property type="component" value="Unassembled WGS sequence"/>
</dbReference>
<name>A0A8H6JM04_9PEZI</name>
<gene>
    <name evidence="1" type="ORF">CSOJ01_03364</name>
</gene>
<proteinExistence type="predicted"/>
<accession>A0A8H6JM04</accession>
<comment type="caution">
    <text evidence="1">The sequence shown here is derived from an EMBL/GenBank/DDBJ whole genome shotgun (WGS) entry which is preliminary data.</text>
</comment>
<organism evidence="1 2">
    <name type="scientific">Colletotrichum sojae</name>
    <dbReference type="NCBI Taxonomy" id="2175907"/>
    <lineage>
        <taxon>Eukaryota</taxon>
        <taxon>Fungi</taxon>
        <taxon>Dikarya</taxon>
        <taxon>Ascomycota</taxon>
        <taxon>Pezizomycotina</taxon>
        <taxon>Sordariomycetes</taxon>
        <taxon>Hypocreomycetidae</taxon>
        <taxon>Glomerellales</taxon>
        <taxon>Glomerellaceae</taxon>
        <taxon>Colletotrichum</taxon>
        <taxon>Colletotrichum orchidearum species complex</taxon>
    </lineage>
</organism>
<evidence type="ECO:0000313" key="2">
    <source>
        <dbReference type="Proteomes" id="UP000652219"/>
    </source>
</evidence>
<dbReference type="EMBL" id="WIGN01000033">
    <property type="protein sequence ID" value="KAF6815684.1"/>
    <property type="molecule type" value="Genomic_DNA"/>
</dbReference>
<keyword evidence="2" id="KW-1185">Reference proteome</keyword>
<dbReference type="AlphaFoldDB" id="A0A8H6JM04"/>
<evidence type="ECO:0000313" key="1">
    <source>
        <dbReference type="EMBL" id="KAF6815684.1"/>
    </source>
</evidence>